<dbReference type="Pfam" id="PF00905">
    <property type="entry name" value="Transpeptidase"/>
    <property type="match status" value="1"/>
</dbReference>
<dbReference type="GO" id="GO:0071555">
    <property type="term" value="P:cell wall organization"/>
    <property type="evidence" value="ECO:0007669"/>
    <property type="project" value="TreeGrafter"/>
</dbReference>
<comment type="caution">
    <text evidence="4">The sequence shown here is derived from an EMBL/GenBank/DDBJ whole genome shotgun (WGS) entry which is preliminary data.</text>
</comment>
<protein>
    <recommendedName>
        <fullName evidence="3">Penicillin-binding protein transpeptidase domain-containing protein</fullName>
    </recommendedName>
</protein>
<dbReference type="AlphaFoldDB" id="X1JC10"/>
<dbReference type="EMBL" id="BARV01002459">
    <property type="protein sequence ID" value="GAH92246.1"/>
    <property type="molecule type" value="Genomic_DNA"/>
</dbReference>
<evidence type="ECO:0000256" key="2">
    <source>
        <dbReference type="ARBA" id="ARBA00023136"/>
    </source>
</evidence>
<accession>X1JC10</accession>
<sequence>RAKIEGYSIGGKTGTAQVPALAGRGYIPNKYISSFMGFAPVASPGIAGIVIIKEPTGAYYGGEIAAPLFQRIMKRVLPHLDILSEQEEWVTVRVS</sequence>
<name>X1JC10_9ZZZZ</name>
<dbReference type="PANTHER" id="PTHR30627:SF1">
    <property type="entry name" value="PEPTIDOGLYCAN D,D-TRANSPEPTIDASE FTSI"/>
    <property type="match status" value="1"/>
</dbReference>
<dbReference type="PANTHER" id="PTHR30627">
    <property type="entry name" value="PEPTIDOGLYCAN D,D-TRANSPEPTIDASE"/>
    <property type="match status" value="1"/>
</dbReference>
<reference evidence="4" key="1">
    <citation type="journal article" date="2014" name="Front. Microbiol.">
        <title>High frequency of phylogenetically diverse reductive dehalogenase-homologous genes in deep subseafloor sedimentary metagenomes.</title>
        <authorList>
            <person name="Kawai M."/>
            <person name="Futagami T."/>
            <person name="Toyoda A."/>
            <person name="Takaki Y."/>
            <person name="Nishi S."/>
            <person name="Hori S."/>
            <person name="Arai W."/>
            <person name="Tsubouchi T."/>
            <person name="Morono Y."/>
            <person name="Uchiyama I."/>
            <person name="Ito T."/>
            <person name="Fujiyama A."/>
            <person name="Inagaki F."/>
            <person name="Takami H."/>
        </authorList>
    </citation>
    <scope>NUCLEOTIDE SEQUENCE</scope>
    <source>
        <strain evidence="4">Expedition CK06-06</strain>
    </source>
</reference>
<evidence type="ECO:0000259" key="3">
    <source>
        <dbReference type="Pfam" id="PF00905"/>
    </source>
</evidence>
<evidence type="ECO:0000256" key="1">
    <source>
        <dbReference type="ARBA" id="ARBA00004370"/>
    </source>
</evidence>
<dbReference type="GO" id="GO:0005886">
    <property type="term" value="C:plasma membrane"/>
    <property type="evidence" value="ECO:0007669"/>
    <property type="project" value="TreeGrafter"/>
</dbReference>
<evidence type="ECO:0000313" key="4">
    <source>
        <dbReference type="EMBL" id="GAH92246.1"/>
    </source>
</evidence>
<keyword evidence="2" id="KW-0472">Membrane</keyword>
<dbReference type="InterPro" id="IPR012338">
    <property type="entry name" value="Beta-lactam/transpept-like"/>
</dbReference>
<gene>
    <name evidence="4" type="ORF">S06H3_06341</name>
</gene>
<dbReference type="GO" id="GO:0008658">
    <property type="term" value="F:penicillin binding"/>
    <property type="evidence" value="ECO:0007669"/>
    <property type="project" value="InterPro"/>
</dbReference>
<dbReference type="InterPro" id="IPR001460">
    <property type="entry name" value="PCN-bd_Tpept"/>
</dbReference>
<dbReference type="SUPFAM" id="SSF56601">
    <property type="entry name" value="beta-lactamase/transpeptidase-like"/>
    <property type="match status" value="1"/>
</dbReference>
<comment type="subcellular location">
    <subcellularLocation>
        <location evidence="1">Membrane</location>
    </subcellularLocation>
</comment>
<proteinExistence type="predicted"/>
<dbReference type="InterPro" id="IPR050515">
    <property type="entry name" value="Beta-lactam/transpept"/>
</dbReference>
<dbReference type="Gene3D" id="3.30.450.330">
    <property type="match status" value="1"/>
</dbReference>
<feature type="non-terminal residue" evidence="4">
    <location>
        <position position="1"/>
    </location>
</feature>
<organism evidence="4">
    <name type="scientific">marine sediment metagenome</name>
    <dbReference type="NCBI Taxonomy" id="412755"/>
    <lineage>
        <taxon>unclassified sequences</taxon>
        <taxon>metagenomes</taxon>
        <taxon>ecological metagenomes</taxon>
    </lineage>
</organism>
<feature type="domain" description="Penicillin-binding protein transpeptidase" evidence="3">
    <location>
        <begin position="3"/>
        <end position="74"/>
    </location>
</feature>